<dbReference type="PANTHER" id="PTHR45627:SF12">
    <property type="entry name" value="ADENYLATE CYCLASE TYPE 2"/>
    <property type="match status" value="1"/>
</dbReference>
<evidence type="ECO:0000256" key="7">
    <source>
        <dbReference type="ARBA" id="ARBA00022741"/>
    </source>
</evidence>
<dbReference type="Pfam" id="PF00211">
    <property type="entry name" value="Guanylate_cyc"/>
    <property type="match status" value="2"/>
</dbReference>
<dbReference type="GO" id="GO:0005886">
    <property type="term" value="C:plasma membrane"/>
    <property type="evidence" value="ECO:0007669"/>
    <property type="project" value="TreeGrafter"/>
</dbReference>
<keyword evidence="6" id="KW-0479">Metal-binding</keyword>
<feature type="transmembrane region" description="Helical" evidence="16">
    <location>
        <begin position="710"/>
        <end position="731"/>
    </location>
</feature>
<dbReference type="FunFam" id="3.30.70.1230:FF:000024">
    <property type="entry name" value="ACXA, isoform A"/>
    <property type="match status" value="1"/>
</dbReference>
<evidence type="ECO:0000256" key="1">
    <source>
        <dbReference type="ARBA" id="ARBA00001593"/>
    </source>
</evidence>
<gene>
    <name evidence="18" type="ORF">APZ42_024914</name>
</gene>
<feature type="transmembrane region" description="Helical" evidence="16">
    <location>
        <begin position="180"/>
        <end position="198"/>
    </location>
</feature>
<evidence type="ECO:0000256" key="2">
    <source>
        <dbReference type="ARBA" id="ARBA00001946"/>
    </source>
</evidence>
<comment type="catalytic activity">
    <reaction evidence="1">
        <text>ATP = 3',5'-cyclic AMP + diphosphate</text>
        <dbReference type="Rhea" id="RHEA:15389"/>
        <dbReference type="ChEBI" id="CHEBI:30616"/>
        <dbReference type="ChEBI" id="CHEBI:33019"/>
        <dbReference type="ChEBI" id="CHEBI:58165"/>
        <dbReference type="EC" id="4.6.1.1"/>
    </reaction>
</comment>
<evidence type="ECO:0000256" key="13">
    <source>
        <dbReference type="ARBA" id="ARBA00023239"/>
    </source>
</evidence>
<evidence type="ECO:0000256" key="16">
    <source>
        <dbReference type="SAM" id="Phobius"/>
    </source>
</evidence>
<feature type="transmembrane region" description="Helical" evidence="16">
    <location>
        <begin position="737"/>
        <end position="756"/>
    </location>
</feature>
<feature type="region of interest" description="Disordered" evidence="15">
    <location>
        <begin position="536"/>
        <end position="581"/>
    </location>
</feature>
<feature type="transmembrane region" description="Helical" evidence="16">
    <location>
        <begin position="812"/>
        <end position="832"/>
    </location>
</feature>
<keyword evidence="7" id="KW-0547">Nucleotide-binding</keyword>
<feature type="domain" description="Guanylate cyclase" evidence="17">
    <location>
        <begin position="342"/>
        <end position="469"/>
    </location>
</feature>
<feature type="domain" description="Guanylate cyclase" evidence="17">
    <location>
        <begin position="1014"/>
        <end position="1161"/>
    </location>
</feature>
<dbReference type="InterPro" id="IPR032628">
    <property type="entry name" value="AC_N"/>
</dbReference>
<dbReference type="CDD" id="cd07302">
    <property type="entry name" value="CHD"/>
    <property type="match status" value="2"/>
</dbReference>
<keyword evidence="5 16" id="KW-0812">Transmembrane</keyword>
<keyword evidence="8" id="KW-0067">ATP-binding</keyword>
<dbReference type="GO" id="GO:0035556">
    <property type="term" value="P:intracellular signal transduction"/>
    <property type="evidence" value="ECO:0007669"/>
    <property type="project" value="InterPro"/>
</dbReference>
<dbReference type="Pfam" id="PF16214">
    <property type="entry name" value="AC_N"/>
    <property type="match status" value="1"/>
</dbReference>
<accession>A0A164TPF8</accession>
<comment type="subcellular location">
    <subcellularLocation>
        <location evidence="3">Membrane</location>
        <topology evidence="3">Multi-pass membrane protein</topology>
    </subcellularLocation>
</comment>
<evidence type="ECO:0000256" key="5">
    <source>
        <dbReference type="ARBA" id="ARBA00022692"/>
    </source>
</evidence>
<dbReference type="GO" id="GO:0005524">
    <property type="term" value="F:ATP binding"/>
    <property type="evidence" value="ECO:0007669"/>
    <property type="project" value="UniProtKB-KW"/>
</dbReference>
<evidence type="ECO:0000256" key="10">
    <source>
        <dbReference type="ARBA" id="ARBA00022989"/>
    </source>
</evidence>
<evidence type="ECO:0000256" key="3">
    <source>
        <dbReference type="ARBA" id="ARBA00004141"/>
    </source>
</evidence>
<keyword evidence="10 16" id="KW-1133">Transmembrane helix</keyword>
<feature type="compositionally biased region" description="Basic and acidic residues" evidence="15">
    <location>
        <begin position="559"/>
        <end position="568"/>
    </location>
</feature>
<dbReference type="PROSITE" id="PS00452">
    <property type="entry name" value="GUANYLATE_CYCLASE_1"/>
    <property type="match status" value="1"/>
</dbReference>
<dbReference type="SUPFAM" id="SSF55073">
    <property type="entry name" value="Nucleotide cyclase"/>
    <property type="match status" value="2"/>
</dbReference>
<keyword evidence="19" id="KW-1185">Reference proteome</keyword>
<evidence type="ECO:0000313" key="19">
    <source>
        <dbReference type="Proteomes" id="UP000076858"/>
    </source>
</evidence>
<feature type="transmembrane region" description="Helical" evidence="16">
    <location>
        <begin position="85"/>
        <end position="104"/>
    </location>
</feature>
<feature type="transmembrane region" description="Helical" evidence="16">
    <location>
        <begin position="205"/>
        <end position="226"/>
    </location>
</feature>
<dbReference type="EMBL" id="LRGB01001764">
    <property type="protein sequence ID" value="KZS10628.1"/>
    <property type="molecule type" value="Genomic_DNA"/>
</dbReference>
<feature type="transmembrane region" description="Helical" evidence="16">
    <location>
        <begin position="116"/>
        <end position="134"/>
    </location>
</feature>
<dbReference type="FunFam" id="3.30.70.1230:FF:000032">
    <property type="entry name" value="Adenylyl cyclase 78C"/>
    <property type="match status" value="1"/>
</dbReference>
<dbReference type="Proteomes" id="UP000076858">
    <property type="component" value="Unassembled WGS sequence"/>
</dbReference>
<reference evidence="18 19" key="1">
    <citation type="submission" date="2016-03" db="EMBL/GenBank/DDBJ databases">
        <title>EvidentialGene: Evidence-directed Construction of Genes on Genomes.</title>
        <authorList>
            <person name="Gilbert D.G."/>
            <person name="Choi J.-H."/>
            <person name="Mockaitis K."/>
            <person name="Colbourne J."/>
            <person name="Pfrender M."/>
        </authorList>
    </citation>
    <scope>NUCLEOTIDE SEQUENCE [LARGE SCALE GENOMIC DNA]</scope>
    <source>
        <strain evidence="18 19">Xinb3</strain>
        <tissue evidence="18">Complete organism</tissue>
    </source>
</reference>
<evidence type="ECO:0000256" key="12">
    <source>
        <dbReference type="ARBA" id="ARBA00023136"/>
    </source>
</evidence>
<dbReference type="PANTHER" id="PTHR45627">
    <property type="entry name" value="ADENYLATE CYCLASE TYPE 1"/>
    <property type="match status" value="1"/>
</dbReference>
<dbReference type="GO" id="GO:0046872">
    <property type="term" value="F:metal ion binding"/>
    <property type="evidence" value="ECO:0007669"/>
    <property type="project" value="UniProtKB-KW"/>
</dbReference>
<sequence>MRDSVIDVPNNNDLETIITVRGMELVARSSIHSLRPPSIASASTSNGRDAYMWKLTDLRKRFKNKDLEILYDRYQQRLMHVDFKALLLLQIFLGVIFILLLLVLNVDDESKALPEIVGHVVLLLTACLFFCVAYKEEHFKKYRFLHLLMALTLAFLLVAVDIGLYLWFAKHNETHPTEEVVFHVPTALYTILVVYNLLPIASLRVAILMGLTVGTVHVVASVLLFQTRIWPTDHGLNISMIVADVAFYLTANIFGIFTKCLNETTLRRAFLDRRRCIESTIKLDYEKSQEEQLMLSILPKHIAHDVGTAIREEVQQMNKQKSSPSSKKPFDTLHVEVHPEVSVLYADIVNFTPLTSTLSSGSLVSLLNELFGKFDEAARENDCLRIKILGDCYYCVSGIPDSTSDHAKNCVEMGFKMIEIIRQVREDHQVDVDMRIGVHSGSVISGLIGLRKWQFDIWSRDVTIANHMEQSGIAGGIHISMATKNLLGGAYRFEPGNGKRRDAYLAKLGIETFLVVSADSVQSKNGGMKKIKFNTDPFATLPRMNTPTSSRQSPPLRRMNSESKKTLNDSDSSSLDSLYEKVPPSLPKVRQVSLAVGDEQPEEIYSRLVKNPRKSSATIGTVGRLIAKRRSTAGENTTRRGAVLMDNTLVSFRRMMDQADSKMEKAIESMRLSKIKGPRNQEVHVNVLLLFSNRNWELPFLRRLDPLFNLYVLGAIPVLVGIMTIQLALYTGDPRKFWLVFGVAVIVVAVVALCLWMPQLWNQPRNTSLNDLDEILGNLSVSPEPSRSSSTVSAVFSKLDFHCSSLMARISIFLLVSITVGACGLVDLSIVLGSNNSTLEITGQNGTLTGQCDFYDPRIYLWYFTYVCALTMAVAFGFYRIHFLLKLTVYLAAMITYSVLTLDIYSDICLKFDSREECLLCTASPSIRPEVDHALYLFTILMVLHVADRQIEFIYRLDYVWQRQLVSEQEEANITRIVNKMLLQNILPLHVAEVYLDTSRCSDQLYHEEHRHVAVMFACIPNFMDFYTENDVGDGGLHCIEVLNSIISAFDALSYEEPFARIEKIKIVGSTYMAASGLTSVRKGSTETVTETQSYVSSLKIMVKFASAMATVLERLNRKQSHNFGLRTGIDYGPVIAGVVGAQKPLYDIWGDTVNMASRLEYTSQVGDIQVTEKTAKLLEVEKIKCEKRGETFLKGKGLVMTYWVRPDASDFTGSTPGSSATVKGFLGLSDMLLPASVRNSFSRQPVRQSVLFEEEEEEHVHRGFQVRYSLSAAGSSTFPSNIEEELCQDVDSLRIPNESDSEEEITSL</sequence>
<dbReference type="InterPro" id="IPR001054">
    <property type="entry name" value="A/G_cyclase"/>
</dbReference>
<comment type="cofactor">
    <cofactor evidence="2">
        <name>Mg(2+)</name>
        <dbReference type="ChEBI" id="CHEBI:18420"/>
    </cofactor>
</comment>
<feature type="transmembrane region" description="Helical" evidence="16">
    <location>
        <begin position="860"/>
        <end position="880"/>
    </location>
</feature>
<feature type="transmembrane region" description="Helical" evidence="16">
    <location>
        <begin position="146"/>
        <end position="168"/>
    </location>
</feature>
<evidence type="ECO:0000313" key="18">
    <source>
        <dbReference type="EMBL" id="KZS10628.1"/>
    </source>
</evidence>
<dbReference type="GO" id="GO:0007189">
    <property type="term" value="P:adenylate cyclase-activating G protein-coupled receptor signaling pathway"/>
    <property type="evidence" value="ECO:0007669"/>
    <property type="project" value="TreeGrafter"/>
</dbReference>
<comment type="similarity">
    <text evidence="14">Belongs to the adenylyl cyclase class-4/guanylyl cyclase family.</text>
</comment>
<dbReference type="SMART" id="SM00044">
    <property type="entry name" value="CYCc"/>
    <property type="match status" value="2"/>
</dbReference>
<dbReference type="OrthoDB" id="10006362at2759"/>
<comment type="caution">
    <text evidence="18">The sequence shown here is derived from an EMBL/GenBank/DDBJ whole genome shotgun (WGS) entry which is preliminary data.</text>
</comment>
<protein>
    <recommendedName>
        <fullName evidence="4">adenylate cyclase</fullName>
        <ecNumber evidence="4">4.6.1.1</ecNumber>
    </recommendedName>
</protein>
<dbReference type="InterPro" id="IPR018297">
    <property type="entry name" value="A/G_cyclase_CS"/>
</dbReference>
<evidence type="ECO:0000256" key="6">
    <source>
        <dbReference type="ARBA" id="ARBA00022723"/>
    </source>
</evidence>
<dbReference type="GO" id="GO:0006171">
    <property type="term" value="P:cAMP biosynthetic process"/>
    <property type="evidence" value="ECO:0007669"/>
    <property type="project" value="UniProtKB-KW"/>
</dbReference>
<evidence type="ECO:0000259" key="17">
    <source>
        <dbReference type="PROSITE" id="PS50125"/>
    </source>
</evidence>
<feature type="compositionally biased region" description="Polar residues" evidence="15">
    <location>
        <begin position="543"/>
        <end position="553"/>
    </location>
</feature>
<keyword evidence="9" id="KW-0460">Magnesium</keyword>
<name>A0A164TPF8_9CRUS</name>
<evidence type="ECO:0000256" key="11">
    <source>
        <dbReference type="ARBA" id="ARBA00022998"/>
    </source>
</evidence>
<dbReference type="InterPro" id="IPR029787">
    <property type="entry name" value="Nucleotide_cyclase"/>
</dbReference>
<dbReference type="PROSITE" id="PS50125">
    <property type="entry name" value="GUANYLATE_CYCLASE_2"/>
    <property type="match status" value="2"/>
</dbReference>
<evidence type="ECO:0000256" key="9">
    <source>
        <dbReference type="ARBA" id="ARBA00022842"/>
    </source>
</evidence>
<evidence type="ECO:0000256" key="15">
    <source>
        <dbReference type="SAM" id="MobiDB-lite"/>
    </source>
</evidence>
<dbReference type="Gene3D" id="3.30.70.1230">
    <property type="entry name" value="Nucleotide cyclase"/>
    <property type="match status" value="2"/>
</dbReference>
<evidence type="ECO:0000256" key="8">
    <source>
        <dbReference type="ARBA" id="ARBA00022840"/>
    </source>
</evidence>
<feature type="transmembrane region" description="Helical" evidence="16">
    <location>
        <begin position="238"/>
        <end position="258"/>
    </location>
</feature>
<dbReference type="GO" id="GO:0004016">
    <property type="term" value="F:adenylate cyclase activity"/>
    <property type="evidence" value="ECO:0007669"/>
    <property type="project" value="UniProtKB-EC"/>
</dbReference>
<keyword evidence="13 14" id="KW-0456">Lyase</keyword>
<keyword evidence="11" id="KW-0115">cAMP biosynthesis</keyword>
<feature type="transmembrane region" description="Helical" evidence="16">
    <location>
        <begin position="887"/>
        <end position="905"/>
    </location>
</feature>
<dbReference type="EC" id="4.6.1.1" evidence="4"/>
<organism evidence="18 19">
    <name type="scientific">Daphnia magna</name>
    <dbReference type="NCBI Taxonomy" id="35525"/>
    <lineage>
        <taxon>Eukaryota</taxon>
        <taxon>Metazoa</taxon>
        <taxon>Ecdysozoa</taxon>
        <taxon>Arthropoda</taxon>
        <taxon>Crustacea</taxon>
        <taxon>Branchiopoda</taxon>
        <taxon>Diplostraca</taxon>
        <taxon>Cladocera</taxon>
        <taxon>Anomopoda</taxon>
        <taxon>Daphniidae</taxon>
        <taxon>Daphnia</taxon>
    </lineage>
</organism>
<dbReference type="GO" id="GO:0007193">
    <property type="term" value="P:adenylate cyclase-inhibiting G protein-coupled receptor signaling pathway"/>
    <property type="evidence" value="ECO:0007669"/>
    <property type="project" value="TreeGrafter"/>
</dbReference>
<dbReference type="STRING" id="35525.A0A164TPF8"/>
<proteinExistence type="inferred from homology"/>
<keyword evidence="12 16" id="KW-0472">Membrane</keyword>
<evidence type="ECO:0000256" key="14">
    <source>
        <dbReference type="RuleBase" id="RU000405"/>
    </source>
</evidence>
<evidence type="ECO:0000256" key="4">
    <source>
        <dbReference type="ARBA" id="ARBA00012201"/>
    </source>
</evidence>